<dbReference type="Proteomes" id="UP001157114">
    <property type="component" value="Unassembled WGS sequence"/>
</dbReference>
<comment type="caution">
    <text evidence="3">The sequence shown here is derived from an EMBL/GenBank/DDBJ whole genome shotgun (WGS) entry which is preliminary data.</text>
</comment>
<evidence type="ECO:0000259" key="2">
    <source>
        <dbReference type="Pfam" id="PF07833"/>
    </source>
</evidence>
<sequence>MKKLVWITLIGAVSLVSMTTGAVAATTSTKIQAYLDGSIKFKINGAPWKPVDDKGKEIQPITYKGTTYLPVRAVSDAFQTPIKYDGASKTISIGAGDSVKFNSSAIKPKYQPWQFQDVAEKSQLTFGDKVYAGAYSMPAWSGSSPNDYMSFQFNAKYKTLHLAVSGTTDLKFQVANLEGKVIASGLTVSKGKVSEYDIDLMGSDGIIVYPYAGPATGDAKFYLIKDISWVK</sequence>
<dbReference type="EMBL" id="BSSQ01000018">
    <property type="protein sequence ID" value="GLX70405.1"/>
    <property type="molecule type" value="Genomic_DNA"/>
</dbReference>
<feature type="chain" id="PRO_5045788127" description="Copper amine oxidase-like N-terminal domain-containing protein" evidence="1">
    <location>
        <begin position="25"/>
        <end position="231"/>
    </location>
</feature>
<dbReference type="RefSeq" id="WP_284241163.1">
    <property type="nucleotide sequence ID" value="NZ_BSSQ01000018.1"/>
</dbReference>
<keyword evidence="1" id="KW-0732">Signal</keyword>
<accession>A0ABQ6GK20</accession>
<proteinExistence type="predicted"/>
<dbReference type="InterPro" id="IPR012854">
    <property type="entry name" value="Cu_amine_oxidase-like_N"/>
</dbReference>
<reference evidence="3 4" key="1">
    <citation type="submission" date="2023-03" db="EMBL/GenBank/DDBJ databases">
        <title>Draft genome sequence of the bacteria which degrade cell wall of Tricholomamatutake.</title>
        <authorList>
            <person name="Konishi Y."/>
            <person name="Fukuta Y."/>
            <person name="Shirasaka N."/>
        </authorList>
    </citation>
    <scope>NUCLEOTIDE SEQUENCE [LARGE SCALE GENOMIC DNA]</scope>
    <source>
        <strain evidence="4">mu1</strain>
    </source>
</reference>
<evidence type="ECO:0000256" key="1">
    <source>
        <dbReference type="SAM" id="SignalP"/>
    </source>
</evidence>
<dbReference type="Pfam" id="PF07833">
    <property type="entry name" value="Cu_amine_oxidN1"/>
    <property type="match status" value="1"/>
</dbReference>
<gene>
    <name evidence="3" type="ORF">MU1_47510</name>
</gene>
<evidence type="ECO:0000313" key="3">
    <source>
        <dbReference type="EMBL" id="GLX70405.1"/>
    </source>
</evidence>
<organism evidence="3 4">
    <name type="scientific">Paenibacillus glycanilyticus</name>
    <dbReference type="NCBI Taxonomy" id="126569"/>
    <lineage>
        <taxon>Bacteria</taxon>
        <taxon>Bacillati</taxon>
        <taxon>Bacillota</taxon>
        <taxon>Bacilli</taxon>
        <taxon>Bacillales</taxon>
        <taxon>Paenibacillaceae</taxon>
        <taxon>Paenibacillus</taxon>
    </lineage>
</organism>
<feature type="signal peptide" evidence="1">
    <location>
        <begin position="1"/>
        <end position="24"/>
    </location>
</feature>
<name>A0ABQ6GK20_9BACL</name>
<keyword evidence="4" id="KW-1185">Reference proteome</keyword>
<feature type="domain" description="Copper amine oxidase-like N-terminal" evidence="2">
    <location>
        <begin position="57"/>
        <end position="97"/>
    </location>
</feature>
<protein>
    <recommendedName>
        <fullName evidence="2">Copper amine oxidase-like N-terminal domain-containing protein</fullName>
    </recommendedName>
</protein>
<evidence type="ECO:0000313" key="4">
    <source>
        <dbReference type="Proteomes" id="UP001157114"/>
    </source>
</evidence>